<reference evidence="2" key="1">
    <citation type="submission" date="2022-11" db="UniProtKB">
        <authorList>
            <consortium name="WormBaseParasite"/>
        </authorList>
    </citation>
    <scope>IDENTIFICATION</scope>
</reference>
<protein>
    <submittedName>
        <fullName evidence="2">Uncharacterized protein</fullName>
    </submittedName>
</protein>
<keyword evidence="1" id="KW-1185">Reference proteome</keyword>
<accession>A0A915IE77</accession>
<proteinExistence type="predicted"/>
<dbReference type="AlphaFoldDB" id="A0A915IE77"/>
<name>A0A915IE77_ROMCU</name>
<dbReference type="WBParaSite" id="nRc.2.0.1.t12489-RA">
    <property type="protein sequence ID" value="nRc.2.0.1.t12489-RA"/>
    <property type="gene ID" value="nRc.2.0.1.g12489"/>
</dbReference>
<dbReference type="Proteomes" id="UP000887565">
    <property type="component" value="Unplaced"/>
</dbReference>
<organism evidence="1 2">
    <name type="scientific">Romanomermis culicivorax</name>
    <name type="common">Nematode worm</name>
    <dbReference type="NCBI Taxonomy" id="13658"/>
    <lineage>
        <taxon>Eukaryota</taxon>
        <taxon>Metazoa</taxon>
        <taxon>Ecdysozoa</taxon>
        <taxon>Nematoda</taxon>
        <taxon>Enoplea</taxon>
        <taxon>Dorylaimia</taxon>
        <taxon>Mermithida</taxon>
        <taxon>Mermithoidea</taxon>
        <taxon>Mermithidae</taxon>
        <taxon>Romanomermis</taxon>
    </lineage>
</organism>
<evidence type="ECO:0000313" key="1">
    <source>
        <dbReference type="Proteomes" id="UP000887565"/>
    </source>
</evidence>
<evidence type="ECO:0000313" key="2">
    <source>
        <dbReference type="WBParaSite" id="nRc.2.0.1.t12489-RA"/>
    </source>
</evidence>
<sequence>MAAGSSTTNNGGQRVFGLQIIKTDSKITDDNLQPNRAERKFAFRLVTFPRLHSVPEKASIKEPFKVDFWGHGLLAEGALGFHETLSAVLWPLPTYSKVRTRKLYPAFKIASHFSIARKN</sequence>